<dbReference type="PANTHER" id="PTHR33562">
    <property type="entry name" value="ATILLA, ISOFORM B-RELATED-RELATED"/>
    <property type="match status" value="1"/>
</dbReference>
<keyword evidence="2" id="KW-0336">GPI-anchor</keyword>
<dbReference type="CDD" id="cd23593">
    <property type="entry name" value="TFP_LU_ECD_Twit"/>
    <property type="match status" value="1"/>
</dbReference>
<evidence type="ECO:0000256" key="2">
    <source>
        <dbReference type="ARBA" id="ARBA00022622"/>
    </source>
</evidence>
<dbReference type="GO" id="GO:0032222">
    <property type="term" value="P:regulation of synaptic transmission, cholinergic"/>
    <property type="evidence" value="ECO:0007669"/>
    <property type="project" value="InterPro"/>
</dbReference>
<keyword evidence="3" id="KW-0812">Transmembrane</keyword>
<dbReference type="GO" id="GO:0098552">
    <property type="term" value="C:side of membrane"/>
    <property type="evidence" value="ECO:0007669"/>
    <property type="project" value="UniProtKB-KW"/>
</dbReference>
<keyword evidence="5" id="KW-1133">Transmembrane helix</keyword>
<accession>A0A8D8UFB7</accession>
<dbReference type="AlphaFoldDB" id="A0A8D8UFB7"/>
<name>A0A8D8UFB7_9HEMI</name>
<proteinExistence type="predicted"/>
<evidence type="ECO:0000256" key="3">
    <source>
        <dbReference type="ARBA" id="ARBA00022692"/>
    </source>
</evidence>
<reference evidence="10" key="1">
    <citation type="submission" date="2021-05" db="EMBL/GenBank/DDBJ databases">
        <authorList>
            <person name="Alioto T."/>
            <person name="Alioto T."/>
            <person name="Gomez Garrido J."/>
        </authorList>
    </citation>
    <scope>NUCLEOTIDE SEQUENCE</scope>
</reference>
<sequence length="149" mass="16154">MAKIESLLFFGALTILLIAVQGSLAIRCWTCSSDRVPGCTDPMNVTYGVDLTNCDNERQHSPYLQSIAVCKKAKQRVNGNLVTVRSCAWPPPDNRGEGPCSESSNPSYIKMEFCETCSDKDGCNGGNTVTSTLIGLGVPALLVMSKYYF</sequence>
<evidence type="ECO:0008006" key="11">
    <source>
        <dbReference type="Google" id="ProtNLM"/>
    </source>
</evidence>
<feature type="signal peptide" evidence="9">
    <location>
        <begin position="1"/>
        <end position="25"/>
    </location>
</feature>
<evidence type="ECO:0000256" key="8">
    <source>
        <dbReference type="ARBA" id="ARBA00023288"/>
    </source>
</evidence>
<comment type="subcellular location">
    <subcellularLocation>
        <location evidence="1">Membrane</location>
        <topology evidence="1">Lipid-anchor</topology>
        <topology evidence="1">GPI-anchor</topology>
    </subcellularLocation>
</comment>
<evidence type="ECO:0000256" key="7">
    <source>
        <dbReference type="ARBA" id="ARBA00023180"/>
    </source>
</evidence>
<dbReference type="EMBL" id="HBUF01342985">
    <property type="protein sequence ID" value="CAG6706086.1"/>
    <property type="molecule type" value="Transcribed_RNA"/>
</dbReference>
<evidence type="ECO:0000256" key="4">
    <source>
        <dbReference type="ARBA" id="ARBA00022729"/>
    </source>
</evidence>
<dbReference type="PANTHER" id="PTHR33562:SF2">
    <property type="entry name" value="PROTEIN QUIVER"/>
    <property type="match status" value="1"/>
</dbReference>
<keyword evidence="6" id="KW-0472">Membrane</keyword>
<evidence type="ECO:0000313" key="10">
    <source>
        <dbReference type="EMBL" id="CAG6706086.1"/>
    </source>
</evidence>
<protein>
    <recommendedName>
        <fullName evidence="11">Protein quiver</fullName>
    </recommendedName>
</protein>
<organism evidence="10">
    <name type="scientific">Cacopsylla melanoneura</name>
    <dbReference type="NCBI Taxonomy" id="428564"/>
    <lineage>
        <taxon>Eukaryota</taxon>
        <taxon>Metazoa</taxon>
        <taxon>Ecdysozoa</taxon>
        <taxon>Arthropoda</taxon>
        <taxon>Hexapoda</taxon>
        <taxon>Insecta</taxon>
        <taxon>Pterygota</taxon>
        <taxon>Neoptera</taxon>
        <taxon>Paraneoptera</taxon>
        <taxon>Hemiptera</taxon>
        <taxon>Sternorrhyncha</taxon>
        <taxon>Psylloidea</taxon>
        <taxon>Psyllidae</taxon>
        <taxon>Psyllinae</taxon>
        <taxon>Cacopsylla</taxon>
    </lineage>
</organism>
<keyword evidence="7" id="KW-0325">Glycoprotein</keyword>
<dbReference type="GO" id="GO:0030431">
    <property type="term" value="P:sleep"/>
    <property type="evidence" value="ECO:0007669"/>
    <property type="project" value="InterPro"/>
</dbReference>
<keyword evidence="8" id="KW-0449">Lipoprotein</keyword>
<evidence type="ECO:0000256" key="5">
    <source>
        <dbReference type="ARBA" id="ARBA00022989"/>
    </source>
</evidence>
<dbReference type="InterPro" id="IPR031424">
    <property type="entry name" value="QVR-like"/>
</dbReference>
<feature type="chain" id="PRO_5034077695" description="Protein quiver" evidence="9">
    <location>
        <begin position="26"/>
        <end position="149"/>
    </location>
</feature>
<evidence type="ECO:0000256" key="1">
    <source>
        <dbReference type="ARBA" id="ARBA00004589"/>
    </source>
</evidence>
<keyword evidence="4 9" id="KW-0732">Signal</keyword>
<evidence type="ECO:0000256" key="6">
    <source>
        <dbReference type="ARBA" id="ARBA00023136"/>
    </source>
</evidence>
<dbReference type="InterPro" id="IPR050975">
    <property type="entry name" value="Sleep_regulator"/>
</dbReference>
<dbReference type="Pfam" id="PF17064">
    <property type="entry name" value="QVR"/>
    <property type="match status" value="1"/>
</dbReference>
<evidence type="ECO:0000256" key="9">
    <source>
        <dbReference type="SAM" id="SignalP"/>
    </source>
</evidence>